<dbReference type="InterPro" id="IPR000408">
    <property type="entry name" value="Reg_chr_condens"/>
</dbReference>
<keyword evidence="3" id="KW-0720">Serine protease</keyword>
<dbReference type="HOGENOM" id="CLU_324837_0_0_11"/>
<evidence type="ECO:0000259" key="5">
    <source>
        <dbReference type="Pfam" id="PF00082"/>
    </source>
</evidence>
<feature type="chain" id="PRO_5004370662" evidence="4">
    <location>
        <begin position="27"/>
        <end position="888"/>
    </location>
</feature>
<dbReference type="InterPro" id="IPR023828">
    <property type="entry name" value="Peptidase_S8_Ser-AS"/>
</dbReference>
<feature type="signal peptide" evidence="4">
    <location>
        <begin position="1"/>
        <end position="26"/>
    </location>
</feature>
<dbReference type="GO" id="GO:0005737">
    <property type="term" value="C:cytoplasm"/>
    <property type="evidence" value="ECO:0007669"/>
    <property type="project" value="TreeGrafter"/>
</dbReference>
<gene>
    <name evidence="6" type="ORF">AORI_4560</name>
</gene>
<evidence type="ECO:0000256" key="4">
    <source>
        <dbReference type="SAM" id="SignalP"/>
    </source>
</evidence>
<evidence type="ECO:0000313" key="6">
    <source>
        <dbReference type="EMBL" id="AGM07144.1"/>
    </source>
</evidence>
<dbReference type="GO" id="GO:0005085">
    <property type="term" value="F:guanyl-nucleotide exchange factor activity"/>
    <property type="evidence" value="ECO:0007669"/>
    <property type="project" value="TreeGrafter"/>
</dbReference>
<dbReference type="Gene3D" id="3.40.50.200">
    <property type="entry name" value="Peptidase S8/S53 domain"/>
    <property type="match status" value="1"/>
</dbReference>
<dbReference type="Gene3D" id="2.130.10.30">
    <property type="entry name" value="Regulator of chromosome condensation 1/beta-lactamase-inhibitor protein II"/>
    <property type="match status" value="2"/>
</dbReference>
<keyword evidence="1" id="KW-0645">Protease</keyword>
<dbReference type="AlphaFoldDB" id="R4SUT8"/>
<dbReference type="SUPFAM" id="SSF52743">
    <property type="entry name" value="Subtilisin-like"/>
    <property type="match status" value="1"/>
</dbReference>
<keyword evidence="4" id="KW-0732">Signal</keyword>
<dbReference type="InterPro" id="IPR051553">
    <property type="entry name" value="Ran_GTPase-activating"/>
</dbReference>
<evidence type="ECO:0000256" key="2">
    <source>
        <dbReference type="ARBA" id="ARBA00022801"/>
    </source>
</evidence>
<dbReference type="Pfam" id="PF13540">
    <property type="entry name" value="RCC1_2"/>
    <property type="match status" value="5"/>
</dbReference>
<evidence type="ECO:0000256" key="1">
    <source>
        <dbReference type="ARBA" id="ARBA00022670"/>
    </source>
</evidence>
<reference evidence="6 7" key="1">
    <citation type="journal article" date="2013" name="BMC Genomics">
        <title>ContigScape: a Cytoscape plugin facilitating microbial genome gap closing.</title>
        <authorList>
            <person name="Tang B."/>
            <person name="Wang Q."/>
            <person name="Yang M."/>
            <person name="Xie F."/>
            <person name="Zhu Y."/>
            <person name="Zhuo Y."/>
            <person name="Wang S."/>
            <person name="Gao H."/>
            <person name="Ding X."/>
            <person name="Zhang L."/>
            <person name="Zhao G."/>
            <person name="Zheng H."/>
        </authorList>
    </citation>
    <scope>NUCLEOTIDE SEQUENCE [LARGE SCALE GENOMIC DNA]</scope>
    <source>
        <strain evidence="6 7">HCCB10007</strain>
    </source>
</reference>
<name>R4SUT8_9PSEU</name>
<organism evidence="6 7">
    <name type="scientific">Amycolatopsis keratiniphila</name>
    <dbReference type="NCBI Taxonomy" id="129921"/>
    <lineage>
        <taxon>Bacteria</taxon>
        <taxon>Bacillati</taxon>
        <taxon>Actinomycetota</taxon>
        <taxon>Actinomycetes</taxon>
        <taxon>Pseudonocardiales</taxon>
        <taxon>Pseudonocardiaceae</taxon>
        <taxon>Amycolatopsis</taxon>
        <taxon>Amycolatopsis japonica group</taxon>
    </lineage>
</organism>
<dbReference type="InterPro" id="IPR009091">
    <property type="entry name" value="RCC1/BLIP-II"/>
</dbReference>
<dbReference type="SUPFAM" id="SSF50985">
    <property type="entry name" value="RCC1/BLIP-II"/>
    <property type="match status" value="1"/>
</dbReference>
<dbReference type="PANTHER" id="PTHR45982">
    <property type="entry name" value="REGULATOR OF CHROMOSOME CONDENSATION"/>
    <property type="match status" value="1"/>
</dbReference>
<dbReference type="Pfam" id="PF00082">
    <property type="entry name" value="Peptidase_S8"/>
    <property type="match status" value="1"/>
</dbReference>
<dbReference type="PROSITE" id="PS00138">
    <property type="entry name" value="SUBTILASE_SER"/>
    <property type="match status" value="1"/>
</dbReference>
<evidence type="ECO:0000313" key="7">
    <source>
        <dbReference type="Proteomes" id="UP000013968"/>
    </source>
</evidence>
<dbReference type="PATRIC" id="fig|1156913.3.peg.4636"/>
<keyword evidence="7" id="KW-1185">Reference proteome</keyword>
<dbReference type="GO" id="GO:0006508">
    <property type="term" value="P:proteolysis"/>
    <property type="evidence" value="ECO:0007669"/>
    <property type="project" value="UniProtKB-KW"/>
</dbReference>
<dbReference type="PROSITE" id="PS50012">
    <property type="entry name" value="RCC1_3"/>
    <property type="match status" value="6"/>
</dbReference>
<proteinExistence type="predicted"/>
<dbReference type="EMBL" id="CP003410">
    <property type="protein sequence ID" value="AGM07144.1"/>
    <property type="molecule type" value="Genomic_DNA"/>
</dbReference>
<feature type="domain" description="Peptidase S8/S53" evidence="5">
    <location>
        <begin position="467"/>
        <end position="588"/>
    </location>
</feature>
<dbReference type="GO" id="GO:0004252">
    <property type="term" value="F:serine-type endopeptidase activity"/>
    <property type="evidence" value="ECO:0007669"/>
    <property type="project" value="InterPro"/>
</dbReference>
<evidence type="ECO:0000256" key="3">
    <source>
        <dbReference type="ARBA" id="ARBA00022825"/>
    </source>
</evidence>
<dbReference type="Proteomes" id="UP000013968">
    <property type="component" value="Chromosome"/>
</dbReference>
<accession>R4SUT8</accession>
<dbReference type="InterPro" id="IPR036852">
    <property type="entry name" value="Peptidase_S8/S53_dom_sf"/>
</dbReference>
<keyword evidence="2" id="KW-0378">Hydrolase</keyword>
<dbReference type="KEGG" id="aoi:AORI_4560"/>
<dbReference type="InterPro" id="IPR000209">
    <property type="entry name" value="Peptidase_S8/S53_dom"/>
</dbReference>
<dbReference type="PROSITE" id="PS00626">
    <property type="entry name" value="RCC1_2"/>
    <property type="match status" value="1"/>
</dbReference>
<sequence>MRRISNPVLVVLVWTLLGATLSPATALGEPDAHATISWRFQRLAAAKKPLSAAVAADLTSLTASGPGSLQVTADGRYVATVHLTTRPTSAISASVSATGVMVRHRSTHWPVMVVIGTPGQLVSLEKIPQVRYVEEAITPLRASSASGSKKSVSAACAPVLSGGLALHRATQARTDFSVDGTGVSVGVISDSYNALGGAAAGVAAGELPGAGNPCGRRTDVRVLHESPADGWSRSDEGRAMAEIVHDVAPGSGLMFSTAQTMFETADSMLEMASQGARVTVDDISFWEEPWFQEGPRDQAARMNAYRGTVNFSAAGNYNTLRGQQDVNGYESVFRPTPCPKGVPSGTCHDFDPSSGTDPTSTFAVSHAGWLALQWNEPWNSVRTNFDLYLLRGGRKIAESVNENKITPYESLGTDKTGDIDVVIRRKDGADTPRLRFCWFTHGARPTEWDTSRSGDTVGVTTLGAVGPDTFNVAASPDGTSLEDFSSRGPSTHYWAPARSDGHPADALPASTQHLPESTAADNVETSFFGEEKAGHFRFSGTSAAAPHAAAIAALALSRNPHKSAADIRTLLITTARPMPGAEPRASGAGFLDAYNVVDQVGTPPTGLNVTAWGSDNFGQTAVPAGLKASAIAAGLHHSLAIEPEGTVVGWGANFYGERSIPAGLTDVVGVAAADVHSVALKRDGTVVAWGASPYGETTLPSGLAGVVSIATGASSRHTLALTQEGTVIAWGSNFYGESTVPDDLGNVTAVAAGGVHSLALRADGTVVGWGANLYGESEVPPGLNDVVAISAGQYRSLALRRDGTVVAWGSYAYQLGTEFRVEPIYVPAGLMDVVAISSGVDHDLALRRDGTVAAWGADYSGQATVPAGLPKVQAIAAGGTFNVALLSQ</sequence>
<dbReference type="PANTHER" id="PTHR45982:SF1">
    <property type="entry name" value="REGULATOR OF CHROMOSOME CONDENSATION"/>
    <property type="match status" value="1"/>
</dbReference>
<protein>
    <submittedName>
        <fullName evidence="6">Fibronectin type III domain-containing protein</fullName>
    </submittedName>
</protein>